<dbReference type="Proteomes" id="UP000634179">
    <property type="component" value="Unassembled WGS sequence"/>
</dbReference>
<name>A0AA41CGI1_STEMA</name>
<organism evidence="1 2">
    <name type="scientific">Stenotrophomonas maltophilia</name>
    <name type="common">Pseudomonas maltophilia</name>
    <name type="synonym">Xanthomonas maltophilia</name>
    <dbReference type="NCBI Taxonomy" id="40324"/>
    <lineage>
        <taxon>Bacteria</taxon>
        <taxon>Pseudomonadati</taxon>
        <taxon>Pseudomonadota</taxon>
        <taxon>Gammaproteobacteria</taxon>
        <taxon>Lysobacterales</taxon>
        <taxon>Lysobacteraceae</taxon>
        <taxon>Stenotrophomonas</taxon>
        <taxon>Stenotrophomonas maltophilia group</taxon>
    </lineage>
</organism>
<dbReference type="AlphaFoldDB" id="A0AA41CGI1"/>
<proteinExistence type="predicted"/>
<evidence type="ECO:0000313" key="2">
    <source>
        <dbReference type="Proteomes" id="UP000634179"/>
    </source>
</evidence>
<accession>A0AA41CGI1</accession>
<comment type="caution">
    <text evidence="1">The sequence shown here is derived from an EMBL/GenBank/DDBJ whole genome shotgun (WGS) entry which is preliminary data.</text>
</comment>
<gene>
    <name evidence="1" type="ORF">I5V89_12020</name>
</gene>
<reference evidence="1" key="1">
    <citation type="submission" date="2020-11" db="EMBL/GenBank/DDBJ databases">
        <title>Enhanced detection system for hospital associated transmission using whole genome sequencing surveillance.</title>
        <authorList>
            <person name="Harrison L.H."/>
            <person name="Van Tyne D."/>
            <person name="Marsh J.W."/>
            <person name="Griffith M.P."/>
            <person name="Snyder D.J."/>
            <person name="Cooper V.S."/>
            <person name="Mustapha M."/>
        </authorList>
    </citation>
    <scope>NUCLEOTIDE SEQUENCE</scope>
    <source>
        <strain evidence="1">STEN00053</strain>
    </source>
</reference>
<evidence type="ECO:0000313" key="1">
    <source>
        <dbReference type="EMBL" id="MBH1790600.1"/>
    </source>
</evidence>
<dbReference type="EMBL" id="JADUOV010000007">
    <property type="protein sequence ID" value="MBH1790600.1"/>
    <property type="molecule type" value="Genomic_DNA"/>
</dbReference>
<sequence>MPSHRILYILNPSGNMARKFSVMRDREGGIRCDKMEPGAMDCEPFVIIDELPVEQPAINYLQFKRIVAQSVISLSEPGYPTNVYDDIQNPQRRDAVSQHLGQRFETYIYLASGAYSLGIDVWAPQKIRYADGSTASYNYSMINRRWEPNALLYKDRFGNSIPLSVTQLSEGRGGVTHRFEFPNGNATDMGSFVNALNNIGVPVTGAGNQSVTCTSTIRLTEVKVTCNRN</sequence>
<protein>
    <submittedName>
        <fullName evidence="1">Uncharacterized protein</fullName>
    </submittedName>
</protein>